<gene>
    <name evidence="1" type="ORF">SCARUB_00762</name>
</gene>
<proteinExistence type="predicted"/>
<sequence>MKTKHRTHQELIEYLDNPECKEHESIEKHLAECDECTYNLGLNDALMIGIKKVGERSRKLVEDGFSAHLKDEEIRRFINNEAYNGNERKEPFLHLSGCDSCLKDTIAVENVLYKIKNGELIDRINTVYEFIKNFPARVVSINKEAVDLIREAARQGIALFGIAPQFSFAFKSTKDSDVSSGKDYRKMGVKDFKIEVIQPNTNKSIPKVIICVLTKENFKQARITICTEVEQAEVVALENGRAIINKENVKADEIRYIKAEKFRRYSQQRPHRVKANKNDLK</sequence>
<dbReference type="AlphaFoldDB" id="A0A1E3XER3"/>
<organism evidence="1 2">
    <name type="scientific">Candidatus Scalindua rubra</name>
    <dbReference type="NCBI Taxonomy" id="1872076"/>
    <lineage>
        <taxon>Bacteria</taxon>
        <taxon>Pseudomonadati</taxon>
        <taxon>Planctomycetota</taxon>
        <taxon>Candidatus Brocadiia</taxon>
        <taxon>Candidatus Brocadiales</taxon>
        <taxon>Candidatus Scalinduaceae</taxon>
        <taxon>Candidatus Scalindua</taxon>
    </lineage>
</organism>
<name>A0A1E3XER3_9BACT</name>
<evidence type="ECO:0000313" key="2">
    <source>
        <dbReference type="Proteomes" id="UP000094056"/>
    </source>
</evidence>
<comment type="caution">
    <text evidence="1">The sequence shown here is derived from an EMBL/GenBank/DDBJ whole genome shotgun (WGS) entry which is preliminary data.</text>
</comment>
<dbReference type="Proteomes" id="UP000094056">
    <property type="component" value="Unassembled WGS sequence"/>
</dbReference>
<accession>A0A1E3XER3</accession>
<protein>
    <submittedName>
        <fullName evidence="1">Uncharacterized protein</fullName>
    </submittedName>
</protein>
<evidence type="ECO:0000313" key="1">
    <source>
        <dbReference type="EMBL" id="ODS34089.1"/>
    </source>
</evidence>
<dbReference type="EMBL" id="MAYW01000013">
    <property type="protein sequence ID" value="ODS34089.1"/>
    <property type="molecule type" value="Genomic_DNA"/>
</dbReference>
<reference evidence="1 2" key="1">
    <citation type="submission" date="2016-07" db="EMBL/GenBank/DDBJ databases">
        <title>Draft genome of Scalindua rubra, obtained from a brine-seawater interface in the Red Sea, sheds light on salt adaptation in anammox bacteria.</title>
        <authorList>
            <person name="Speth D.R."/>
            <person name="Lagkouvardos I."/>
            <person name="Wang Y."/>
            <person name="Qian P.-Y."/>
            <person name="Dutilh B.E."/>
            <person name="Jetten M.S."/>
        </authorList>
    </citation>
    <scope>NUCLEOTIDE SEQUENCE [LARGE SCALE GENOMIC DNA]</scope>
    <source>
        <strain evidence="1">BSI-1</strain>
    </source>
</reference>